<protein>
    <recommendedName>
        <fullName evidence="1">TOTE conflict system primase domain-containing protein</fullName>
    </recommendedName>
</protein>
<dbReference type="SUPFAM" id="SSF56747">
    <property type="entry name" value="Prim-pol domain"/>
    <property type="match status" value="1"/>
</dbReference>
<accession>A0A6N3C8N6</accession>
<dbReference type="AlphaFoldDB" id="A0A6N3C8N6"/>
<dbReference type="InterPro" id="IPR054347">
    <property type="entry name" value="TOTE_primase"/>
</dbReference>
<proteinExistence type="predicted"/>
<gene>
    <name evidence="2" type="ORF">ECLFYP2_02474</name>
</gene>
<dbReference type="EMBL" id="CACRTX010000008">
    <property type="protein sequence ID" value="VYU10891.1"/>
    <property type="molecule type" value="Genomic_DNA"/>
</dbReference>
<reference evidence="2" key="1">
    <citation type="submission" date="2019-11" db="EMBL/GenBank/DDBJ databases">
        <authorList>
            <person name="Feng L."/>
        </authorList>
    </citation>
    <scope>NUCLEOTIDE SEQUENCE</scope>
    <source>
        <strain evidence="2">ECasseliflavusLFYP2</strain>
    </source>
</reference>
<organism evidence="2">
    <name type="scientific">Enterococcus casseliflavus</name>
    <name type="common">Enterococcus flavescens</name>
    <dbReference type="NCBI Taxonomy" id="37734"/>
    <lineage>
        <taxon>Bacteria</taxon>
        <taxon>Bacillati</taxon>
        <taxon>Bacillota</taxon>
        <taxon>Bacilli</taxon>
        <taxon>Lactobacillales</taxon>
        <taxon>Enterococcaceae</taxon>
        <taxon>Enterococcus</taxon>
    </lineage>
</organism>
<feature type="domain" description="TOTE conflict system primase" evidence="1">
    <location>
        <begin position="47"/>
        <end position="191"/>
    </location>
</feature>
<dbReference type="Pfam" id="PF22548">
    <property type="entry name" value="AEP-TOTE"/>
    <property type="match status" value="1"/>
</dbReference>
<sequence length="490" mass="57676">MKTKYTKQVEDKVVKQMDRLLISYRKEYLFQVRKGENVEFLTTIDNKVQLNEWKVRKHLNGEYTLGIKLGSGGLTKFLCFDVDIIDEDDRRWTTIELIEMLHSYYGIPMRDIHVWYSGLKGYHVDLYFDGFIREQELENFYYEVLSQMGETIHRIERRPTTGLGVKLPLGIHLKTEEFCYYVDNRTLEPLPIDYFLSIEPQSLNEFKENVLSDCSTMTRNRLTTNKKKNVHRKNISMKKHNNQSVYTYVKKILEDGYLSEPSSRNYFTFHASRILKHQGNDKEATYQVVFNVIQNTFENSETRKFLDQRWNLRELKDETQRVIETVYDGDYSFTMKSSNVTFYRQELDVILSIQRKNLRYLLFSLLCHSKKYSGSDGVFYCTHATLADMGNDSNTGRSAKNIRSLEKMGFVKVISSRVFKGGNWLPNYYKITLGELGIVEGKGITYNSDEPLNLVKVMNDLYSKEELTKIETTGDRFIYQFNIENKKHPS</sequence>
<dbReference type="RefSeq" id="WP_075492170.1">
    <property type="nucleotide sequence ID" value="NZ_CABGRH010000002.1"/>
</dbReference>
<evidence type="ECO:0000259" key="1">
    <source>
        <dbReference type="Pfam" id="PF22548"/>
    </source>
</evidence>
<name>A0A6N3C8N6_ENTCA</name>
<evidence type="ECO:0000313" key="2">
    <source>
        <dbReference type="EMBL" id="VYU10891.1"/>
    </source>
</evidence>